<evidence type="ECO:0008006" key="3">
    <source>
        <dbReference type="Google" id="ProtNLM"/>
    </source>
</evidence>
<dbReference type="EMBL" id="MU004352">
    <property type="protein sequence ID" value="KAF2655203.1"/>
    <property type="molecule type" value="Genomic_DNA"/>
</dbReference>
<evidence type="ECO:0000313" key="2">
    <source>
        <dbReference type="Proteomes" id="UP000799324"/>
    </source>
</evidence>
<dbReference type="GO" id="GO:0005506">
    <property type="term" value="F:iron ion binding"/>
    <property type="evidence" value="ECO:0007669"/>
    <property type="project" value="InterPro"/>
</dbReference>
<dbReference type="InterPro" id="IPR036396">
    <property type="entry name" value="Cyt_P450_sf"/>
</dbReference>
<dbReference type="Proteomes" id="UP000799324">
    <property type="component" value="Unassembled WGS sequence"/>
</dbReference>
<organism evidence="1 2">
    <name type="scientific">Lophiostoma macrostomum CBS 122681</name>
    <dbReference type="NCBI Taxonomy" id="1314788"/>
    <lineage>
        <taxon>Eukaryota</taxon>
        <taxon>Fungi</taxon>
        <taxon>Dikarya</taxon>
        <taxon>Ascomycota</taxon>
        <taxon>Pezizomycotina</taxon>
        <taxon>Dothideomycetes</taxon>
        <taxon>Pleosporomycetidae</taxon>
        <taxon>Pleosporales</taxon>
        <taxon>Lophiostomataceae</taxon>
        <taxon>Lophiostoma</taxon>
    </lineage>
</organism>
<name>A0A6A6T8D1_9PLEO</name>
<evidence type="ECO:0000313" key="1">
    <source>
        <dbReference type="EMBL" id="KAF2655203.1"/>
    </source>
</evidence>
<accession>A0A6A6T8D1</accession>
<dbReference type="OrthoDB" id="6692864at2759"/>
<dbReference type="PANTHER" id="PTHR24305:SF78">
    <property type="entry name" value="P450, PUTATIVE (EUROFUNG)-RELATED"/>
    <property type="match status" value="1"/>
</dbReference>
<dbReference type="PANTHER" id="PTHR24305">
    <property type="entry name" value="CYTOCHROME P450"/>
    <property type="match status" value="1"/>
</dbReference>
<dbReference type="SUPFAM" id="SSF48264">
    <property type="entry name" value="Cytochrome P450"/>
    <property type="match status" value="1"/>
</dbReference>
<sequence length="237" mass="27107">MKVKGDIRVLLNQVGAVERCLLILIHRVSLVPHSAMFEKNSSFTCFHKRVIRPSSYHKEVAKLHQKYGDFTLRKSAVAIIHGPGSECRKSTWYGQMENDPRKASMHTLRDHNMHRSRRRAWKACALSTYEPRIETKTDLLLKQLKNLADMSVDVTSWSMLFTFDVMGEVGFGEDFRNLATGVEHPAIGKLHTHMTMMGILGTVRPAAVRLSIRAPSRLELAYNKQPNRRHQIFTALE</sequence>
<dbReference type="GO" id="GO:0016705">
    <property type="term" value="F:oxidoreductase activity, acting on paired donors, with incorporation or reduction of molecular oxygen"/>
    <property type="evidence" value="ECO:0007669"/>
    <property type="project" value="InterPro"/>
</dbReference>
<dbReference type="InterPro" id="IPR001128">
    <property type="entry name" value="Cyt_P450"/>
</dbReference>
<protein>
    <recommendedName>
        <fullName evidence="3">Cytochrome P450</fullName>
    </recommendedName>
</protein>
<proteinExistence type="predicted"/>
<dbReference type="AlphaFoldDB" id="A0A6A6T8D1"/>
<dbReference type="Gene3D" id="1.10.630.10">
    <property type="entry name" value="Cytochrome P450"/>
    <property type="match status" value="1"/>
</dbReference>
<dbReference type="GO" id="GO:0020037">
    <property type="term" value="F:heme binding"/>
    <property type="evidence" value="ECO:0007669"/>
    <property type="project" value="InterPro"/>
</dbReference>
<gene>
    <name evidence="1" type="ORF">K491DRAFT_758392</name>
</gene>
<reference evidence="1" key="1">
    <citation type="journal article" date="2020" name="Stud. Mycol.">
        <title>101 Dothideomycetes genomes: a test case for predicting lifestyles and emergence of pathogens.</title>
        <authorList>
            <person name="Haridas S."/>
            <person name="Albert R."/>
            <person name="Binder M."/>
            <person name="Bloem J."/>
            <person name="Labutti K."/>
            <person name="Salamov A."/>
            <person name="Andreopoulos B."/>
            <person name="Baker S."/>
            <person name="Barry K."/>
            <person name="Bills G."/>
            <person name="Bluhm B."/>
            <person name="Cannon C."/>
            <person name="Castanera R."/>
            <person name="Culley D."/>
            <person name="Daum C."/>
            <person name="Ezra D."/>
            <person name="Gonzalez J."/>
            <person name="Henrissat B."/>
            <person name="Kuo A."/>
            <person name="Liang C."/>
            <person name="Lipzen A."/>
            <person name="Lutzoni F."/>
            <person name="Magnuson J."/>
            <person name="Mondo S."/>
            <person name="Nolan M."/>
            <person name="Ohm R."/>
            <person name="Pangilinan J."/>
            <person name="Park H.-J."/>
            <person name="Ramirez L."/>
            <person name="Alfaro M."/>
            <person name="Sun H."/>
            <person name="Tritt A."/>
            <person name="Yoshinaga Y."/>
            <person name="Zwiers L.-H."/>
            <person name="Turgeon B."/>
            <person name="Goodwin S."/>
            <person name="Spatafora J."/>
            <person name="Crous P."/>
            <person name="Grigoriev I."/>
        </authorList>
    </citation>
    <scope>NUCLEOTIDE SEQUENCE</scope>
    <source>
        <strain evidence="1">CBS 122681</strain>
    </source>
</reference>
<dbReference type="InterPro" id="IPR050121">
    <property type="entry name" value="Cytochrome_P450_monoxygenase"/>
</dbReference>
<dbReference type="Pfam" id="PF00067">
    <property type="entry name" value="p450"/>
    <property type="match status" value="1"/>
</dbReference>
<dbReference type="GO" id="GO:0004497">
    <property type="term" value="F:monooxygenase activity"/>
    <property type="evidence" value="ECO:0007669"/>
    <property type="project" value="InterPro"/>
</dbReference>
<keyword evidence="2" id="KW-1185">Reference proteome</keyword>